<dbReference type="Proteomes" id="UP001647509">
    <property type="component" value="Unassembled WGS sequence"/>
</dbReference>
<dbReference type="EMBL" id="JAHKPD010000013">
    <property type="protein sequence ID" value="MBU2950931.1"/>
    <property type="molecule type" value="Genomic_DNA"/>
</dbReference>
<organism evidence="1 2">
    <name type="scientific">Pseudotamlana agarivorans</name>
    <dbReference type="NCBI Taxonomy" id="481183"/>
    <lineage>
        <taxon>Bacteria</taxon>
        <taxon>Pseudomonadati</taxon>
        <taxon>Bacteroidota</taxon>
        <taxon>Flavobacteriia</taxon>
        <taxon>Flavobacteriales</taxon>
        <taxon>Flavobacteriaceae</taxon>
        <taxon>Pseudotamlana</taxon>
    </lineage>
</organism>
<name>A0ACC5U9E6_9FLAO</name>
<accession>A0ACC5U9E6</accession>
<keyword evidence="2" id="KW-1185">Reference proteome</keyword>
<comment type="caution">
    <text evidence="1">The sequence shown here is derived from an EMBL/GenBank/DDBJ whole genome shotgun (WGS) entry which is preliminary data.</text>
</comment>
<gene>
    <name evidence="1" type="ORF">KO493_09490</name>
</gene>
<proteinExistence type="predicted"/>
<keyword evidence="1" id="KW-0675">Receptor</keyword>
<protein>
    <submittedName>
        <fullName evidence="1">TonB-dependent receptor</fullName>
    </submittedName>
</protein>
<sequence>MTDKFQLKTGFLLLFLLITNLVSAQVTGKIIDSKAQNAIEYGTAALYKVKDSTLVTGVITDAEGRFHIDNIKKGNYYLEASFIGYEKLLTPVFKVLKNGELVELGTLLLNPSLELLNEVVIQGTTSAVINKVDRQVFSTKNFQNAEGGNGVDILRNVPSVNINGDGSIALRGSTSFTLLLNGKPIQSSATQILGQLPANAIERVEVITAPSAKYDPEGKSGILNIITKKGAANGAFTQINLKLGLPSIEDYDNEDPAGRYGGDFIYNLRKDKWNISLGASYQRNDKSGRREGDVSTIINDTLTRFPSDGERSFDEINYSGRLNLDYTPNDYDSFSLGVYAGKRSKDRRANILYYDNHAITPADGGEQDRVYTFQYWNDNLRIRKSDFVVASFDYSHTFLNDSQLSTSLLYEYTFLGGPTTNENLGYPDRSIIFQEEFNTNDNPLNGVRFQADYTFKPLDIGQISAGYQYRNLDHKGDFIYERKDLNTGDFILVPEFSSTVDLTRVINSGYVQLDKSTEKFDYSVGLRLEGMNRDLYLKDKVGVVDTTYTYDFVKLYPSASVQYKINDDLKLKAAYSRRVERTTSFKMNPFPEREHSETLEQGDPTLKPEFIDLVEVGVVKDFENGTSLYGTAYYRDVKNLVNRVNTVYNDTILNRIYSNVGKGKSLGLELGSEFKITESWNNFVGANLYNFAIDGAYNGNPIDTSSFVYSLNINSTYSFSETASLQFNFNYLSDRVTAQGEDSQFYSPNLSFKKSFLNNQLVATLQWQNIDMGLLDTNEQRITTWQEGSFYTTTNYVYEVDMVFLNLTYSFNKRKNESKFIESEFGKREF</sequence>
<reference evidence="1" key="1">
    <citation type="submission" date="2021-05" db="EMBL/GenBank/DDBJ databases">
        <title>Draft genomes of bacteria isolated from model marine particles.</title>
        <authorList>
            <person name="Datta M.S."/>
            <person name="Schwartzman J.A."/>
            <person name="Enke T.N."/>
            <person name="Saavedra J."/>
            <person name="Cermak N."/>
            <person name="Cordero O.X."/>
        </authorList>
    </citation>
    <scope>NUCLEOTIDE SEQUENCE</scope>
    <source>
        <strain evidence="1">I2M19</strain>
    </source>
</reference>
<evidence type="ECO:0000313" key="2">
    <source>
        <dbReference type="Proteomes" id="UP001647509"/>
    </source>
</evidence>
<evidence type="ECO:0000313" key="1">
    <source>
        <dbReference type="EMBL" id="MBU2950931.1"/>
    </source>
</evidence>